<reference evidence="7 8" key="1">
    <citation type="submission" date="2024-04" db="EMBL/GenBank/DDBJ databases">
        <title>Genome assembly C_amara_ONT_v2.</title>
        <authorList>
            <person name="Yant L."/>
            <person name="Moore C."/>
            <person name="Slenker M."/>
        </authorList>
    </citation>
    <scope>NUCLEOTIDE SEQUENCE [LARGE SCALE GENOMIC DNA]</scope>
    <source>
        <tissue evidence="7">Leaf</tissue>
    </source>
</reference>
<dbReference type="Pfam" id="PF04504">
    <property type="entry name" value="GeBP-like_DBD"/>
    <property type="match status" value="1"/>
</dbReference>
<dbReference type="PANTHER" id="PTHR31662">
    <property type="entry name" value="BNAANNG10740D PROTEIN-RELATED"/>
    <property type="match status" value="1"/>
</dbReference>
<comment type="similarity">
    <text evidence="1">Belongs to the GeBP family.</text>
</comment>
<feature type="compositionally biased region" description="Basic and acidic residues" evidence="4">
    <location>
        <begin position="199"/>
        <end position="214"/>
    </location>
</feature>
<proteinExistence type="inferred from homology"/>
<dbReference type="PANTHER" id="PTHR31662:SF68">
    <property type="entry name" value="DNA-BINDING STOREKEEPER PROTEIN TRANSCRIPTIONAL REGULATOR-LIKE PROTEIN-RELATED"/>
    <property type="match status" value="1"/>
</dbReference>
<evidence type="ECO:0000259" key="5">
    <source>
        <dbReference type="Pfam" id="PF04504"/>
    </source>
</evidence>
<evidence type="ECO:0000256" key="2">
    <source>
        <dbReference type="ARBA" id="ARBA00023015"/>
    </source>
</evidence>
<dbReference type="AlphaFoldDB" id="A0ABD1ABI8"/>
<gene>
    <name evidence="7" type="ORF">V5N11_001976</name>
</gene>
<dbReference type="InterPro" id="IPR053932">
    <property type="entry name" value="GeBP-like_DBD"/>
</dbReference>
<feature type="domain" description="Glabrous enhancer-binding protein-like DBD" evidence="5">
    <location>
        <begin position="102"/>
        <end position="187"/>
    </location>
</feature>
<dbReference type="Pfam" id="PF22757">
    <property type="entry name" value="GeBP-like_C"/>
    <property type="match status" value="1"/>
</dbReference>
<dbReference type="Proteomes" id="UP001558713">
    <property type="component" value="Unassembled WGS sequence"/>
</dbReference>
<keyword evidence="3" id="KW-0804">Transcription</keyword>
<name>A0ABD1ABI8_CARAN</name>
<evidence type="ECO:0000313" key="7">
    <source>
        <dbReference type="EMBL" id="KAL1197095.1"/>
    </source>
</evidence>
<evidence type="ECO:0000259" key="6">
    <source>
        <dbReference type="Pfam" id="PF22757"/>
    </source>
</evidence>
<evidence type="ECO:0000313" key="8">
    <source>
        <dbReference type="Proteomes" id="UP001558713"/>
    </source>
</evidence>
<dbReference type="GO" id="GO:0010468">
    <property type="term" value="P:regulation of gene expression"/>
    <property type="evidence" value="ECO:0007669"/>
    <property type="project" value="UniProtKB-ARBA"/>
</dbReference>
<dbReference type="InterPro" id="IPR007592">
    <property type="entry name" value="GEBP"/>
</dbReference>
<keyword evidence="8" id="KW-1185">Reference proteome</keyword>
<comment type="caution">
    <text evidence="7">The sequence shown here is derived from an EMBL/GenBank/DDBJ whole genome shotgun (WGS) entry which is preliminary data.</text>
</comment>
<keyword evidence="2" id="KW-0805">Transcription regulation</keyword>
<sequence>MAKLEDPPTTVPSSEVFEIESSSEEDYNQKTIFSSDDEDEPIDSPPVLVSEKKKEEVCSSGEAPVVKPGTKRPSEETLTDVNSKRLKKEDEKKFEVDRRRSKIWSDEDEMAILQGMIDFKTDQWRKEGFYETIKKSISFNVRPIQFKEKIRSLKKKYLGQVKKNGFKQSFLRVHDHKCFELCKAIWGPDGIASGQSNGESKKMVLESDDVKSNGESKQMGFESDDVKSNGESKKMAFESDVKGSGESKKMAFESDGKGSGETKKMALESDVKSNGESKKSEMKLKSLKEELLFSSPNGKKVEDDVDVKLPKYDWFEKSFFIRWMESIGVDEHLVKERWSKVQVETKKRIEDKLKLLQDKEIECALQKTNLLYEVASAMAQADFR</sequence>
<evidence type="ECO:0000256" key="3">
    <source>
        <dbReference type="ARBA" id="ARBA00023163"/>
    </source>
</evidence>
<accession>A0ABD1ABI8</accession>
<protein>
    <submittedName>
        <fullName evidence="7">Transcription factor</fullName>
    </submittedName>
</protein>
<feature type="region of interest" description="Disordered" evidence="4">
    <location>
        <begin position="1"/>
        <end position="82"/>
    </location>
</feature>
<feature type="domain" description="Glabrous enhancer-binding protein-like C-terminal" evidence="6">
    <location>
        <begin position="313"/>
        <end position="380"/>
    </location>
</feature>
<dbReference type="EMBL" id="JBANAX010000695">
    <property type="protein sequence ID" value="KAL1197095.1"/>
    <property type="molecule type" value="Genomic_DNA"/>
</dbReference>
<evidence type="ECO:0000256" key="1">
    <source>
        <dbReference type="ARBA" id="ARBA00010820"/>
    </source>
</evidence>
<dbReference type="InterPro" id="IPR053933">
    <property type="entry name" value="GeBP-like_C"/>
</dbReference>
<feature type="compositionally biased region" description="Acidic residues" evidence="4">
    <location>
        <begin position="17"/>
        <end position="26"/>
    </location>
</feature>
<organism evidence="7 8">
    <name type="scientific">Cardamine amara subsp. amara</name>
    <dbReference type="NCBI Taxonomy" id="228776"/>
    <lineage>
        <taxon>Eukaryota</taxon>
        <taxon>Viridiplantae</taxon>
        <taxon>Streptophyta</taxon>
        <taxon>Embryophyta</taxon>
        <taxon>Tracheophyta</taxon>
        <taxon>Spermatophyta</taxon>
        <taxon>Magnoliopsida</taxon>
        <taxon>eudicotyledons</taxon>
        <taxon>Gunneridae</taxon>
        <taxon>Pentapetalae</taxon>
        <taxon>rosids</taxon>
        <taxon>malvids</taxon>
        <taxon>Brassicales</taxon>
        <taxon>Brassicaceae</taxon>
        <taxon>Cardamineae</taxon>
        <taxon>Cardamine</taxon>
    </lineage>
</organism>
<feature type="region of interest" description="Disordered" evidence="4">
    <location>
        <begin position="193"/>
        <end position="282"/>
    </location>
</feature>
<feature type="compositionally biased region" description="Basic and acidic residues" evidence="4">
    <location>
        <begin position="224"/>
        <end position="282"/>
    </location>
</feature>
<evidence type="ECO:0000256" key="4">
    <source>
        <dbReference type="SAM" id="MobiDB-lite"/>
    </source>
</evidence>